<dbReference type="SMART" id="SM00369">
    <property type="entry name" value="LRR_TYP"/>
    <property type="match status" value="22"/>
</dbReference>
<name>A0A158Q422_DRAME</name>
<dbReference type="InterPro" id="IPR032675">
    <property type="entry name" value="LRR_dom_sf"/>
</dbReference>
<feature type="transmembrane region" description="Helical" evidence="4">
    <location>
        <begin position="724"/>
        <end position="743"/>
    </location>
</feature>
<protein>
    <submittedName>
        <fullName evidence="9">LRRCT domain-containing protein</fullName>
    </submittedName>
</protein>
<dbReference type="InterPro" id="IPR001611">
    <property type="entry name" value="Leu-rich_rpt"/>
</dbReference>
<sequence length="1279" mass="144627">MSLYYSYLPLLLIINFGKILACPPFISTLCACEDLQNGIVLNCSMKQDATSIVKILQAKQSELGLIQELIFRHTNLTNIPAAFFSGLFVRKLDLSTNRLNNINQNAFIGMNSVLQELLLDHNELVELPSTPIAPLTSLIRLDLSNNLIRDLQPQNAFPPLLKLLDVNLADNKICQIHKSIFKQVKHNLRTINLGRNCLNEVPASAIRGFKQLTALHLYANNITSLNALSFMNLPSLNLLNLASNQIVNIHRQAFLNVPNLRYLYLSENRIDKVLPNQFTSFEQLELLDFTNNDILELNENTFTDLKNLRQLYLGENRITLITANVFTNSTIVILVLNSNRLVHLNKDMFQDLQKLQQIALKNNLIESIDQNTFYGNYELAMVDLSNNKLLDISPGTFLIQMNLFLIDLSYNRLLRTPYGAFNRRIKTVLLQENPLVCTERVHILQQGVGMFIPNNDDVICGSAKSMASIIEDNNYKLDDSADFNLNNATASINSTNYGNSFVQDSKSTTINQNLPSIIRPLSQLSETTNSKDSHLLDEKMMIPIRPINAPPTAKPVKIDEINDVNEAFGKNDERLVITRGRGNFGLNRFISSSVITTICISTVIIVMGAVIIGLCITKHKQISQYGRASSSGATDARTDAYVEAQAAHMNMIYGTSAYRNRKMRFNFSEIFERTIVNRGYNFVLDHQQQSSQKWKSLRGSDLFLLLQRKCQLFHHQYLMSIQKAFLIFCIKISLTAALCPKFLKNQTACSCFAYIDGIVIKCNGPDGPAVVEQLKSSYLEVRELALENANIVEIGRNAFKNLRIKKLILDNNKIRALHRDAFSGLESVMQELSISMNRLTSIPTDSLNGMKALNVLNLKCNLIEDLEEVAFENLYSLIDLNLACNQIEQLENLQLMNVSSLAILTLTGNNINKIDANFMPGADNLRYLYMGNNNLTSLETESLEQFGKVQILDLSYNSLTEITESMFSTFEQLQHINLEGNLIKDIAPGAFATTPLLLLWLPNNCLTSISPNMFQGTPFLRQVSLANNNIRNIEPLSFAHLANLHTLDLSHNKIEVLESEAITGSDHLTVRLQENPMVCLQDGFHVMNGKEAINLTIEPNLICKTNYKEDTIDKCPKNIDQRASIPPCCNIIKSYKEMKRTEEAELTTAKVPFTTNEISSQDETTIKVTTKAKKNSKKINLERFLKLSQQPDINRMPIYSRRTNFIPVKSHMLSIYTPEPENIKMYRPIPSRIEQRQKLMAQTRSRLPPWIQTHSKDKDETVDFSSDTRVETVINDSSQ</sequence>
<feature type="signal peptide" evidence="5">
    <location>
        <begin position="1"/>
        <end position="21"/>
    </location>
</feature>
<evidence type="ECO:0000313" key="8">
    <source>
        <dbReference type="Proteomes" id="UP000274756"/>
    </source>
</evidence>
<keyword evidence="4" id="KW-0472">Membrane</keyword>
<keyword evidence="8" id="KW-1185">Reference proteome</keyword>
<accession>A0A158Q422</accession>
<dbReference type="InterPro" id="IPR050328">
    <property type="entry name" value="Dev_Immune_Receptor"/>
</dbReference>
<dbReference type="WBParaSite" id="DME_0000383001-mRNA-1">
    <property type="protein sequence ID" value="DME_0000383001-mRNA-1"/>
    <property type="gene ID" value="DME_0000383001"/>
</dbReference>
<keyword evidence="4" id="KW-1133">Transmembrane helix</keyword>
<keyword evidence="4" id="KW-0812">Transmembrane</keyword>
<organism evidence="7 9">
    <name type="scientific">Dracunculus medinensis</name>
    <name type="common">Guinea worm</name>
    <dbReference type="NCBI Taxonomy" id="318479"/>
    <lineage>
        <taxon>Eukaryota</taxon>
        <taxon>Metazoa</taxon>
        <taxon>Ecdysozoa</taxon>
        <taxon>Nematoda</taxon>
        <taxon>Chromadorea</taxon>
        <taxon>Rhabditida</taxon>
        <taxon>Spirurina</taxon>
        <taxon>Dracunculoidea</taxon>
        <taxon>Dracunculidae</taxon>
        <taxon>Dracunculus</taxon>
    </lineage>
</organism>
<dbReference type="Proteomes" id="UP000038040">
    <property type="component" value="Unplaced"/>
</dbReference>
<dbReference type="PANTHER" id="PTHR24373:SF397">
    <property type="entry name" value="IG-LIKE DOMAIN-CONTAINING PROTEIN"/>
    <property type="match status" value="1"/>
</dbReference>
<dbReference type="Pfam" id="PF13306">
    <property type="entry name" value="LRR_5"/>
    <property type="match status" value="1"/>
</dbReference>
<dbReference type="InterPro" id="IPR003591">
    <property type="entry name" value="Leu-rich_rpt_typical-subtyp"/>
</dbReference>
<dbReference type="SUPFAM" id="SSF52058">
    <property type="entry name" value="L domain-like"/>
    <property type="match status" value="3"/>
</dbReference>
<dbReference type="Pfam" id="PF13855">
    <property type="entry name" value="LRR_8"/>
    <property type="match status" value="6"/>
</dbReference>
<dbReference type="GO" id="GO:0005615">
    <property type="term" value="C:extracellular space"/>
    <property type="evidence" value="ECO:0007669"/>
    <property type="project" value="TreeGrafter"/>
</dbReference>
<evidence type="ECO:0000256" key="4">
    <source>
        <dbReference type="SAM" id="Phobius"/>
    </source>
</evidence>
<proteinExistence type="predicted"/>
<dbReference type="EMBL" id="UYYG01001163">
    <property type="protein sequence ID" value="VDN57862.1"/>
    <property type="molecule type" value="Genomic_DNA"/>
</dbReference>
<evidence type="ECO:0000313" key="6">
    <source>
        <dbReference type="EMBL" id="VDN57862.1"/>
    </source>
</evidence>
<evidence type="ECO:0000313" key="9">
    <source>
        <dbReference type="WBParaSite" id="DME_0000383001-mRNA-1"/>
    </source>
</evidence>
<dbReference type="AlphaFoldDB" id="A0A158Q422"/>
<keyword evidence="1" id="KW-0433">Leucine-rich repeat</keyword>
<gene>
    <name evidence="6" type="ORF">DME_LOCUS7835</name>
</gene>
<dbReference type="PROSITE" id="PS51450">
    <property type="entry name" value="LRR"/>
    <property type="match status" value="11"/>
</dbReference>
<feature type="chain" id="PRO_5041045156" evidence="5">
    <location>
        <begin position="22"/>
        <end position="1279"/>
    </location>
</feature>
<dbReference type="GO" id="GO:0031012">
    <property type="term" value="C:extracellular matrix"/>
    <property type="evidence" value="ECO:0007669"/>
    <property type="project" value="TreeGrafter"/>
</dbReference>
<dbReference type="InterPro" id="IPR026906">
    <property type="entry name" value="LRR_5"/>
</dbReference>
<reference evidence="9" key="1">
    <citation type="submission" date="2016-04" db="UniProtKB">
        <authorList>
            <consortium name="WormBaseParasite"/>
        </authorList>
    </citation>
    <scope>IDENTIFICATION</scope>
</reference>
<keyword evidence="3" id="KW-0677">Repeat</keyword>
<dbReference type="STRING" id="318479.A0A158Q422"/>
<feature type="transmembrane region" description="Helical" evidence="4">
    <location>
        <begin position="594"/>
        <end position="617"/>
    </location>
</feature>
<evidence type="ECO:0000256" key="2">
    <source>
        <dbReference type="ARBA" id="ARBA00022729"/>
    </source>
</evidence>
<keyword evidence="2 5" id="KW-0732">Signal</keyword>
<evidence type="ECO:0000256" key="3">
    <source>
        <dbReference type="ARBA" id="ARBA00022737"/>
    </source>
</evidence>
<dbReference type="PANTHER" id="PTHR24373">
    <property type="entry name" value="SLIT RELATED LEUCINE-RICH REPEAT NEURONAL PROTEIN"/>
    <property type="match status" value="1"/>
</dbReference>
<evidence type="ECO:0000313" key="7">
    <source>
        <dbReference type="Proteomes" id="UP000038040"/>
    </source>
</evidence>
<evidence type="ECO:0000256" key="1">
    <source>
        <dbReference type="ARBA" id="ARBA00022614"/>
    </source>
</evidence>
<dbReference type="SMART" id="SM00365">
    <property type="entry name" value="LRR_SD22"/>
    <property type="match status" value="9"/>
</dbReference>
<evidence type="ECO:0000256" key="5">
    <source>
        <dbReference type="SAM" id="SignalP"/>
    </source>
</evidence>
<dbReference type="Gene3D" id="3.80.10.10">
    <property type="entry name" value="Ribonuclease Inhibitor"/>
    <property type="match status" value="5"/>
</dbReference>
<dbReference type="OrthoDB" id="1055097at2759"/>
<dbReference type="Proteomes" id="UP000274756">
    <property type="component" value="Unassembled WGS sequence"/>
</dbReference>
<reference evidence="6 8" key="2">
    <citation type="submission" date="2018-11" db="EMBL/GenBank/DDBJ databases">
        <authorList>
            <consortium name="Pathogen Informatics"/>
        </authorList>
    </citation>
    <scope>NUCLEOTIDE SEQUENCE [LARGE SCALE GENOMIC DNA]</scope>
</reference>